<gene>
    <name evidence="3" type="ORF">KFK09_013179</name>
</gene>
<protein>
    <recommendedName>
        <fullName evidence="2">14-3-3 domain-containing protein</fullName>
    </recommendedName>
</protein>
<comment type="similarity">
    <text evidence="1">Belongs to the 14-3-3 family.</text>
</comment>
<dbReference type="InterPro" id="IPR023410">
    <property type="entry name" value="14-3-3_domain"/>
</dbReference>
<dbReference type="AlphaFoldDB" id="A0A8T3B848"/>
<dbReference type="OrthoDB" id="2416341at2759"/>
<dbReference type="InterPro" id="IPR036815">
    <property type="entry name" value="14-3-3_dom_sf"/>
</dbReference>
<evidence type="ECO:0000259" key="2">
    <source>
        <dbReference type="SMART" id="SM00101"/>
    </source>
</evidence>
<dbReference type="PIRSF" id="PIRSF000868">
    <property type="entry name" value="14-3-3"/>
    <property type="match status" value="1"/>
</dbReference>
<proteinExistence type="inferred from homology"/>
<evidence type="ECO:0000313" key="4">
    <source>
        <dbReference type="Proteomes" id="UP000829196"/>
    </source>
</evidence>
<name>A0A8T3B848_DENNO</name>
<evidence type="ECO:0000313" key="3">
    <source>
        <dbReference type="EMBL" id="KAI0507061.1"/>
    </source>
</evidence>
<evidence type="ECO:0000256" key="1">
    <source>
        <dbReference type="ARBA" id="ARBA00006141"/>
    </source>
</evidence>
<dbReference type="InterPro" id="IPR000308">
    <property type="entry name" value="14-3-3"/>
</dbReference>
<accession>A0A8T3B848</accession>
<dbReference type="SUPFAM" id="SSF48445">
    <property type="entry name" value="14-3-3 protein"/>
    <property type="match status" value="1"/>
</dbReference>
<dbReference type="SMART" id="SM00101">
    <property type="entry name" value="14_3_3"/>
    <property type="match status" value="1"/>
</dbReference>
<dbReference type="PANTHER" id="PTHR18860">
    <property type="entry name" value="14-3-3 PROTEIN"/>
    <property type="match status" value="1"/>
</dbReference>
<dbReference type="Gene3D" id="1.20.190.20">
    <property type="entry name" value="14-3-3 domain"/>
    <property type="match status" value="1"/>
</dbReference>
<dbReference type="Pfam" id="PF00244">
    <property type="entry name" value="14-3-3"/>
    <property type="match status" value="1"/>
</dbReference>
<comment type="caution">
    <text evidence="3">The sequence shown here is derived from an EMBL/GenBank/DDBJ whole genome shotgun (WGS) entry which is preliminary data.</text>
</comment>
<dbReference type="PRINTS" id="PR00305">
    <property type="entry name" value="1433ZETA"/>
</dbReference>
<organism evidence="3 4">
    <name type="scientific">Dendrobium nobile</name>
    <name type="common">Orchid</name>
    <dbReference type="NCBI Taxonomy" id="94219"/>
    <lineage>
        <taxon>Eukaryota</taxon>
        <taxon>Viridiplantae</taxon>
        <taxon>Streptophyta</taxon>
        <taxon>Embryophyta</taxon>
        <taxon>Tracheophyta</taxon>
        <taxon>Spermatophyta</taxon>
        <taxon>Magnoliopsida</taxon>
        <taxon>Liliopsida</taxon>
        <taxon>Asparagales</taxon>
        <taxon>Orchidaceae</taxon>
        <taxon>Epidendroideae</taxon>
        <taxon>Malaxideae</taxon>
        <taxon>Dendrobiinae</taxon>
        <taxon>Dendrobium</taxon>
    </lineage>
</organism>
<dbReference type="SMR" id="A0A8T3B848"/>
<keyword evidence="4" id="KW-1185">Reference proteome</keyword>
<feature type="domain" description="14-3-3" evidence="2">
    <location>
        <begin position="27"/>
        <end position="263"/>
    </location>
</feature>
<dbReference type="Proteomes" id="UP000829196">
    <property type="component" value="Unassembled WGS sequence"/>
</dbReference>
<dbReference type="EMBL" id="JAGYWB010000010">
    <property type="protein sequence ID" value="KAI0507061.1"/>
    <property type="molecule type" value="Genomic_DNA"/>
</dbReference>
<dbReference type="CDD" id="cd08774">
    <property type="entry name" value="14-3-3"/>
    <property type="match status" value="1"/>
</dbReference>
<sequence>MSKERAPPELEKAITAKKAKKEPCDSREGLILLARLAADGNRYDHMFRYMRRLIAIVAPDGPLTMHERKVFSMSCTILLEGHREAYRYVSKAASDSATVDPQRAEAATEYLELIASDIAKHCTDVVGIIDICFLPAGTGPVGSAATPEARVFYKKMKGDFIKYMAEVKDGPEKEKIAQDAFMAYSSAKEDEEQLPATNPTRLELELSLALFYFDIRCLPVAAYSVAKEAVDRAMQEVEATGQTASEEASVLIGRLQSYMEIWKV</sequence>
<reference evidence="3" key="1">
    <citation type="journal article" date="2022" name="Front. Genet.">
        <title>Chromosome-Scale Assembly of the Dendrobium nobile Genome Provides Insights Into the Molecular Mechanism of the Biosynthesis of the Medicinal Active Ingredient of Dendrobium.</title>
        <authorList>
            <person name="Xu Q."/>
            <person name="Niu S.-C."/>
            <person name="Li K.-L."/>
            <person name="Zheng P.-J."/>
            <person name="Zhang X.-J."/>
            <person name="Jia Y."/>
            <person name="Liu Y."/>
            <person name="Niu Y.-X."/>
            <person name="Yu L.-H."/>
            <person name="Chen D.-F."/>
            <person name="Zhang G.-Q."/>
        </authorList>
    </citation>
    <scope>NUCLEOTIDE SEQUENCE</scope>
    <source>
        <tissue evidence="3">Leaf</tissue>
    </source>
</reference>